<dbReference type="InterPro" id="IPR004841">
    <property type="entry name" value="AA-permease/SLC12A_dom"/>
</dbReference>
<keyword evidence="5 9" id="KW-0812">Transmembrane</keyword>
<feature type="non-terminal residue" evidence="11">
    <location>
        <position position="1"/>
    </location>
</feature>
<dbReference type="FunCoup" id="A0A0V1BVS9">
    <property type="interactions" value="321"/>
</dbReference>
<dbReference type="eggNOG" id="KOG2083">
    <property type="taxonomic scope" value="Eukaryota"/>
</dbReference>
<feature type="transmembrane region" description="Helical" evidence="9">
    <location>
        <begin position="392"/>
        <end position="413"/>
    </location>
</feature>
<feature type="non-terminal residue" evidence="11">
    <location>
        <position position="639"/>
    </location>
</feature>
<comment type="similarity">
    <text evidence="2">Belongs to the SLC12A transporter family.</text>
</comment>
<dbReference type="Proteomes" id="UP000054776">
    <property type="component" value="Unassembled WGS sequence"/>
</dbReference>
<organism evidence="11 12">
    <name type="scientific">Trichinella spiralis</name>
    <name type="common">Trichina worm</name>
    <dbReference type="NCBI Taxonomy" id="6334"/>
    <lineage>
        <taxon>Eukaryota</taxon>
        <taxon>Metazoa</taxon>
        <taxon>Ecdysozoa</taxon>
        <taxon>Nematoda</taxon>
        <taxon>Enoplea</taxon>
        <taxon>Dorylaimia</taxon>
        <taxon>Trichinellida</taxon>
        <taxon>Trichinellidae</taxon>
        <taxon>Trichinella</taxon>
    </lineage>
</organism>
<evidence type="ECO:0000313" key="11">
    <source>
        <dbReference type="EMBL" id="KRY41253.1"/>
    </source>
</evidence>
<dbReference type="Pfam" id="PF00324">
    <property type="entry name" value="AA_permease"/>
    <property type="match status" value="1"/>
</dbReference>
<feature type="transmembrane region" description="Helical" evidence="9">
    <location>
        <begin position="349"/>
        <end position="372"/>
    </location>
</feature>
<dbReference type="STRING" id="6334.A0A0V1BVS9"/>
<dbReference type="GO" id="GO:0055075">
    <property type="term" value="P:potassium ion homeostasis"/>
    <property type="evidence" value="ECO:0007669"/>
    <property type="project" value="TreeGrafter"/>
</dbReference>
<evidence type="ECO:0000256" key="1">
    <source>
        <dbReference type="ARBA" id="ARBA00004141"/>
    </source>
</evidence>
<comment type="caution">
    <text evidence="11">The sequence shown here is derived from an EMBL/GenBank/DDBJ whole genome shotgun (WGS) entry which is preliminary data.</text>
</comment>
<feature type="transmembrane region" description="Helical" evidence="9">
    <location>
        <begin position="153"/>
        <end position="170"/>
    </location>
</feature>
<proteinExistence type="inferred from homology"/>
<dbReference type="InterPro" id="IPR004842">
    <property type="entry name" value="SLC12A_fam"/>
</dbReference>
<protein>
    <recommendedName>
        <fullName evidence="3">Solute carrier family 12 member 9</fullName>
    </recommendedName>
</protein>
<dbReference type="GO" id="GO:0015379">
    <property type="term" value="F:potassium:chloride symporter activity"/>
    <property type="evidence" value="ECO:0007669"/>
    <property type="project" value="TreeGrafter"/>
</dbReference>
<feature type="transmembrane region" description="Helical" evidence="9">
    <location>
        <begin position="444"/>
        <end position="463"/>
    </location>
</feature>
<dbReference type="InParanoid" id="A0A0V1BVS9"/>
<dbReference type="OrthoDB" id="2020542at2759"/>
<dbReference type="GO" id="GO:0016020">
    <property type="term" value="C:membrane"/>
    <property type="evidence" value="ECO:0007669"/>
    <property type="project" value="UniProtKB-SubCell"/>
</dbReference>
<evidence type="ECO:0000256" key="4">
    <source>
        <dbReference type="ARBA" id="ARBA00022448"/>
    </source>
</evidence>
<comment type="subcellular location">
    <subcellularLocation>
        <location evidence="1">Membrane</location>
        <topology evidence="1">Multi-pass membrane protein</topology>
    </subcellularLocation>
</comment>
<dbReference type="GO" id="GO:1990573">
    <property type="term" value="P:potassium ion import across plasma membrane"/>
    <property type="evidence" value="ECO:0007669"/>
    <property type="project" value="TreeGrafter"/>
</dbReference>
<dbReference type="GO" id="GO:0055064">
    <property type="term" value="P:chloride ion homeostasis"/>
    <property type="evidence" value="ECO:0007669"/>
    <property type="project" value="TreeGrafter"/>
</dbReference>
<feature type="transmembrane region" description="Helical" evidence="9">
    <location>
        <begin position="230"/>
        <end position="255"/>
    </location>
</feature>
<keyword evidence="4" id="KW-0813">Transport</keyword>
<gene>
    <name evidence="11" type="primary">slc12a8</name>
    <name evidence="11" type="ORF">T01_14106</name>
</gene>
<reference evidence="11 12" key="1">
    <citation type="submission" date="2015-01" db="EMBL/GenBank/DDBJ databases">
        <title>Evolution of Trichinella species and genotypes.</title>
        <authorList>
            <person name="Korhonen P.K."/>
            <person name="Edoardo P."/>
            <person name="Giuseppe L.R."/>
            <person name="Gasser R.B."/>
        </authorList>
    </citation>
    <scope>NUCLEOTIDE SEQUENCE [LARGE SCALE GENOMIC DNA]</scope>
    <source>
        <strain evidence="11">ISS3</strain>
    </source>
</reference>
<feature type="region of interest" description="Disordered" evidence="8">
    <location>
        <begin position="1"/>
        <end position="30"/>
    </location>
</feature>
<evidence type="ECO:0000256" key="7">
    <source>
        <dbReference type="ARBA" id="ARBA00023136"/>
    </source>
</evidence>
<dbReference type="AlphaFoldDB" id="A0A0V1BVS9"/>
<feature type="domain" description="Amino acid permease/ SLC12A" evidence="10">
    <location>
        <begin position="129"/>
        <end position="503"/>
    </location>
</feature>
<feature type="transmembrane region" description="Helical" evidence="9">
    <location>
        <begin position="267"/>
        <end position="287"/>
    </location>
</feature>
<evidence type="ECO:0000256" key="8">
    <source>
        <dbReference type="SAM" id="MobiDB-lite"/>
    </source>
</evidence>
<dbReference type="GO" id="GO:0006884">
    <property type="term" value="P:cell volume homeostasis"/>
    <property type="evidence" value="ECO:0007669"/>
    <property type="project" value="TreeGrafter"/>
</dbReference>
<keyword evidence="6 9" id="KW-1133">Transmembrane helix</keyword>
<feature type="transmembrane region" description="Helical" evidence="9">
    <location>
        <begin position="475"/>
        <end position="495"/>
    </location>
</feature>
<dbReference type="PANTHER" id="PTHR11827:SF6">
    <property type="entry name" value="SOLUTE CARRIER FAMILY 12 MEMBER 8"/>
    <property type="match status" value="1"/>
</dbReference>
<keyword evidence="7 9" id="KW-0472">Membrane</keyword>
<evidence type="ECO:0000259" key="10">
    <source>
        <dbReference type="Pfam" id="PF00324"/>
    </source>
</evidence>
<evidence type="ECO:0000313" key="12">
    <source>
        <dbReference type="Proteomes" id="UP000054776"/>
    </source>
</evidence>
<accession>A0A0V1BVS9</accession>
<feature type="transmembrane region" description="Helical" evidence="9">
    <location>
        <begin position="182"/>
        <end position="210"/>
    </location>
</feature>
<dbReference type="EMBL" id="JYDH01000009">
    <property type="protein sequence ID" value="KRY41253.1"/>
    <property type="molecule type" value="Genomic_DNA"/>
</dbReference>
<keyword evidence="12" id="KW-1185">Reference proteome</keyword>
<feature type="transmembrane region" description="Helical" evidence="9">
    <location>
        <begin position="544"/>
        <end position="562"/>
    </location>
</feature>
<evidence type="ECO:0000256" key="6">
    <source>
        <dbReference type="ARBA" id="ARBA00022989"/>
    </source>
</evidence>
<feature type="transmembrane region" description="Helical" evidence="9">
    <location>
        <begin position="122"/>
        <end position="141"/>
    </location>
</feature>
<dbReference type="PANTHER" id="PTHR11827">
    <property type="entry name" value="SOLUTE CARRIER FAMILY 12, CATION COTRANSPORTERS"/>
    <property type="match status" value="1"/>
</dbReference>
<evidence type="ECO:0000256" key="3">
    <source>
        <dbReference type="ARBA" id="ARBA00019359"/>
    </source>
</evidence>
<dbReference type="Gene3D" id="1.20.1740.10">
    <property type="entry name" value="Amino acid/polyamine transporter I"/>
    <property type="match status" value="1"/>
</dbReference>
<dbReference type="FunFam" id="1.20.1740.10:FF:000013">
    <property type="entry name" value="Solute carrier family 12 member"/>
    <property type="match status" value="1"/>
</dbReference>
<name>A0A0V1BVS9_TRISP</name>
<sequence length="639" mass="70098">LLQIDQPMDKTSAVSLPSVDKQMPTTTTRNEHCQPERITHVDHQEELFQESHLNAAISVMCCSVPSLLIYKPHEMRNHMSTQHNLKRKRIFHQLTIDEDDRAGWLSHLLYGKQHGFGTWDGVFTTVVINTFGITVFLRTGWVVANAGIGESVLILLLGILLAIIPVLSAIEICERCQIQSGGVYFLVSHVLGAKIGGAVGIIFILGQIVANSMVAVGFGESMASLINVENIWVSRGFALGSTIILLDIVLTIRVNVAGIKWVIRTQIALLCILILAVCDFLIGALATRKPESGVLGMSSQVFANNSKPDYEPGENFFTVFGVYFSTFTGILSGVNMSGDLKDPVTSIPLGELAGLGVSVLMALAFILSLGSIGERSALHLDINFVQKASLTGFLLLGGIYVSSLSAIISGLYVSPRLLQSIAAENVIGFMKFLAKGRGPNKEPIYATVLVTILTLIFIFIGSFNLLAKIATLPYLMMYAFINYSYFSLAMTYDLVQLRKNKSTDYGTVYKLETDLPPVDGVFPSELSIQPIVSKKKSWYSYITNRWLALIGAAANIMLIFFIDWKSTLILLAILCMIYFYIGQTNPGVSQGISQFSVVNSFKFVLGKSDPTAKEQPVIPYNTPEMKTEITQVTGSEYNY</sequence>
<feature type="transmembrane region" description="Helical" evidence="9">
    <location>
        <begin position="316"/>
        <end position="337"/>
    </location>
</feature>
<feature type="transmembrane region" description="Helical" evidence="9">
    <location>
        <begin position="568"/>
        <end position="588"/>
    </location>
</feature>
<evidence type="ECO:0000256" key="9">
    <source>
        <dbReference type="SAM" id="Phobius"/>
    </source>
</evidence>
<evidence type="ECO:0000256" key="5">
    <source>
        <dbReference type="ARBA" id="ARBA00022692"/>
    </source>
</evidence>
<evidence type="ECO:0000256" key="2">
    <source>
        <dbReference type="ARBA" id="ARBA00010593"/>
    </source>
</evidence>